<dbReference type="AlphaFoldDB" id="A0A971M6J8"/>
<sequence length="615" mass="68570">MHIRFKRTRYTRLLAFLVGDVFLLSLSLYLSFLVRFDWNIPWQYPFLLYIPVFVAIKIPLLFAFRMYSMSWSFAGVHEVINLGKALSFSSMAVAIFVYAVNPDNIFAGFPRSIVFLDYILSCLLVGAFRLLRRFYIHIAKRPSGKGKKTLIVGAGNAGELLARDIRRHEEGSYAIAGFVDDEEGKWGSFIQGAKVLGNTVEIPRLVGKFDIEAVLIAIPSATSKDMKRIMSSIRKTPIKEVKIIPSMKRIIAGNVTLSDVKEVSIEDIIGREQASLNGEDVGRLIKGKRVLVTGAGGSIGSEIVRQVMNHDPEMALALDIDETELFYLENEIRLLHRGTSYRSIVADVCDAGKVEYIFNRYRPEIVLHAAAYKHVPMMERYPEEAVRVNVFGTLKLLQASVQCSVEKFVLISTDKAVSPTSVMGSTKRVAEELVKFHNAGSHSKFMAVRFGNVVGSRGSVIPIFKNQILKGGPVTVTHKDMTRYFMSIPEAVALVLQAGAMGQGGEVFMLDMGEPVRILDVAREMIRLSGFEPDKDIPIVFAGVRQGEKLYEELLTPLETTEGTTHPKIFTAKNEAVKNDIIVQIQAFQQLLVNPEKSKIVSLLKEIIPAYTPSE</sequence>
<keyword evidence="2" id="KW-0812">Transmembrane</keyword>
<reference evidence="4" key="1">
    <citation type="journal article" date="2020" name="Biotechnol. Biofuels">
        <title>New insights from the biogas microbiome by comprehensive genome-resolved metagenomics of nearly 1600 species originating from multiple anaerobic digesters.</title>
        <authorList>
            <person name="Campanaro S."/>
            <person name="Treu L."/>
            <person name="Rodriguez-R L.M."/>
            <person name="Kovalovszki A."/>
            <person name="Ziels R.M."/>
            <person name="Maus I."/>
            <person name="Zhu X."/>
            <person name="Kougias P.G."/>
            <person name="Basile A."/>
            <person name="Luo G."/>
            <person name="Schluter A."/>
            <person name="Konstantinidis K.T."/>
            <person name="Angelidaki I."/>
        </authorList>
    </citation>
    <scope>NUCLEOTIDE SEQUENCE</scope>
    <source>
        <strain evidence="4">AS06rmzACSIP_7</strain>
    </source>
</reference>
<feature type="transmembrane region" description="Helical" evidence="2">
    <location>
        <begin position="79"/>
        <end position="100"/>
    </location>
</feature>
<evidence type="ECO:0000256" key="2">
    <source>
        <dbReference type="SAM" id="Phobius"/>
    </source>
</evidence>
<comment type="caution">
    <text evidence="4">The sequence shown here is derived from an EMBL/GenBank/DDBJ whole genome shotgun (WGS) entry which is preliminary data.</text>
</comment>
<feature type="transmembrane region" description="Helical" evidence="2">
    <location>
        <begin position="46"/>
        <end position="67"/>
    </location>
</feature>
<evidence type="ECO:0000259" key="3">
    <source>
        <dbReference type="Pfam" id="PF02719"/>
    </source>
</evidence>
<dbReference type="Proteomes" id="UP000777265">
    <property type="component" value="Unassembled WGS sequence"/>
</dbReference>
<dbReference type="CDD" id="cd05237">
    <property type="entry name" value="UDP_invert_4-6DH_SDR_e"/>
    <property type="match status" value="1"/>
</dbReference>
<keyword evidence="2" id="KW-0472">Membrane</keyword>
<organism evidence="4 5">
    <name type="scientific">Syntrophorhabdus aromaticivorans</name>
    <dbReference type="NCBI Taxonomy" id="328301"/>
    <lineage>
        <taxon>Bacteria</taxon>
        <taxon>Pseudomonadati</taxon>
        <taxon>Thermodesulfobacteriota</taxon>
        <taxon>Syntrophorhabdia</taxon>
        <taxon>Syntrophorhabdales</taxon>
        <taxon>Syntrophorhabdaceae</taxon>
        <taxon>Syntrophorhabdus</taxon>
    </lineage>
</organism>
<feature type="transmembrane region" description="Helical" evidence="2">
    <location>
        <begin position="112"/>
        <end position="131"/>
    </location>
</feature>
<keyword evidence="2" id="KW-1133">Transmembrane helix</keyword>
<reference evidence="4" key="2">
    <citation type="submission" date="2020-01" db="EMBL/GenBank/DDBJ databases">
        <authorList>
            <person name="Campanaro S."/>
        </authorList>
    </citation>
    <scope>NUCLEOTIDE SEQUENCE</scope>
    <source>
        <strain evidence="4">AS06rmzACSIP_7</strain>
    </source>
</reference>
<dbReference type="SUPFAM" id="SSF51735">
    <property type="entry name" value="NAD(P)-binding Rossmann-fold domains"/>
    <property type="match status" value="2"/>
</dbReference>
<dbReference type="Pfam" id="PF02719">
    <property type="entry name" value="Polysacc_synt_2"/>
    <property type="match status" value="1"/>
</dbReference>
<dbReference type="PANTHER" id="PTHR43318">
    <property type="entry name" value="UDP-N-ACETYLGLUCOSAMINE 4,6-DEHYDRATASE"/>
    <property type="match status" value="1"/>
</dbReference>
<feature type="domain" description="Polysaccharide biosynthesis protein CapD-like" evidence="3">
    <location>
        <begin position="290"/>
        <end position="573"/>
    </location>
</feature>
<dbReference type="InterPro" id="IPR036291">
    <property type="entry name" value="NAD(P)-bd_dom_sf"/>
</dbReference>
<evidence type="ECO:0000256" key="1">
    <source>
        <dbReference type="ARBA" id="ARBA00007430"/>
    </source>
</evidence>
<dbReference type="InterPro" id="IPR003869">
    <property type="entry name" value="Polysac_CapD-like"/>
</dbReference>
<gene>
    <name evidence="4" type="ORF">GXY80_11265</name>
</gene>
<name>A0A971M6J8_9BACT</name>
<feature type="transmembrane region" description="Helical" evidence="2">
    <location>
        <begin position="12"/>
        <end position="34"/>
    </location>
</feature>
<dbReference type="Gene3D" id="3.40.50.720">
    <property type="entry name" value="NAD(P)-binding Rossmann-like Domain"/>
    <property type="match status" value="2"/>
</dbReference>
<dbReference type="Pfam" id="PF13727">
    <property type="entry name" value="CoA_binding_3"/>
    <property type="match status" value="1"/>
</dbReference>
<dbReference type="InterPro" id="IPR051203">
    <property type="entry name" value="Polysaccharide_Synthase-Rel"/>
</dbReference>
<protein>
    <submittedName>
        <fullName evidence="4">Polysaccharide biosynthesis protein</fullName>
    </submittedName>
</protein>
<evidence type="ECO:0000313" key="4">
    <source>
        <dbReference type="EMBL" id="NLW36041.1"/>
    </source>
</evidence>
<comment type="similarity">
    <text evidence="1">Belongs to the polysaccharide synthase family.</text>
</comment>
<accession>A0A971M6J8</accession>
<dbReference type="EMBL" id="JAAYEE010000206">
    <property type="protein sequence ID" value="NLW36041.1"/>
    <property type="molecule type" value="Genomic_DNA"/>
</dbReference>
<dbReference type="PANTHER" id="PTHR43318:SF1">
    <property type="entry name" value="POLYSACCHARIDE BIOSYNTHESIS PROTEIN EPSC-RELATED"/>
    <property type="match status" value="1"/>
</dbReference>
<evidence type="ECO:0000313" key="5">
    <source>
        <dbReference type="Proteomes" id="UP000777265"/>
    </source>
</evidence>
<proteinExistence type="inferred from homology"/>